<organism evidence="2 3">
    <name type="scientific">Euphydryas editha</name>
    <name type="common">Edith's checkerspot</name>
    <dbReference type="NCBI Taxonomy" id="104508"/>
    <lineage>
        <taxon>Eukaryota</taxon>
        <taxon>Metazoa</taxon>
        <taxon>Ecdysozoa</taxon>
        <taxon>Arthropoda</taxon>
        <taxon>Hexapoda</taxon>
        <taxon>Insecta</taxon>
        <taxon>Pterygota</taxon>
        <taxon>Neoptera</taxon>
        <taxon>Endopterygota</taxon>
        <taxon>Lepidoptera</taxon>
        <taxon>Glossata</taxon>
        <taxon>Ditrysia</taxon>
        <taxon>Papilionoidea</taxon>
        <taxon>Nymphalidae</taxon>
        <taxon>Nymphalinae</taxon>
        <taxon>Euphydryas</taxon>
    </lineage>
</organism>
<dbReference type="PANTHER" id="PTHR21505:SF15">
    <property type="entry name" value="RE18252P"/>
    <property type="match status" value="1"/>
</dbReference>
<feature type="domain" description="MADF" evidence="1">
    <location>
        <begin position="10"/>
        <end position="81"/>
    </location>
</feature>
<evidence type="ECO:0000259" key="1">
    <source>
        <dbReference type="PROSITE" id="PS51029"/>
    </source>
</evidence>
<dbReference type="PROSITE" id="PS51029">
    <property type="entry name" value="MADF"/>
    <property type="match status" value="1"/>
</dbReference>
<proteinExistence type="predicted"/>
<protein>
    <recommendedName>
        <fullName evidence="1">MADF domain-containing protein</fullName>
    </recommendedName>
</protein>
<dbReference type="AlphaFoldDB" id="A0AAU9TT98"/>
<name>A0AAU9TT98_EUPED</name>
<gene>
    <name evidence="2" type="ORF">EEDITHA_LOCUS4869</name>
</gene>
<evidence type="ECO:0000313" key="3">
    <source>
        <dbReference type="Proteomes" id="UP001153954"/>
    </source>
</evidence>
<keyword evidence="3" id="KW-1185">Reference proteome</keyword>
<dbReference type="Proteomes" id="UP001153954">
    <property type="component" value="Unassembled WGS sequence"/>
</dbReference>
<evidence type="ECO:0000313" key="2">
    <source>
        <dbReference type="EMBL" id="CAH2088732.1"/>
    </source>
</evidence>
<dbReference type="EMBL" id="CAKOGL010000007">
    <property type="protein sequence ID" value="CAH2088732.1"/>
    <property type="molecule type" value="Genomic_DNA"/>
</dbReference>
<accession>A0AAU9TT98</accession>
<comment type="caution">
    <text evidence="2">The sequence shown here is derived from an EMBL/GenBank/DDBJ whole genome shotgun (WGS) entry which is preliminary data.</text>
</comment>
<reference evidence="2" key="1">
    <citation type="submission" date="2022-03" db="EMBL/GenBank/DDBJ databases">
        <authorList>
            <person name="Tunstrom K."/>
        </authorList>
    </citation>
    <scope>NUCLEOTIDE SEQUENCE</scope>
</reference>
<sequence length="81" mass="9750">MNWDKETVIRFLELYQMNPCIWDPQNEGHKNRQRVKDAWNTIKDNMGVPCSLQDLKKKKESLMSAYRGYKTKFRVKDLDQV</sequence>
<dbReference type="Pfam" id="PF10545">
    <property type="entry name" value="MADF_DNA_bdg"/>
    <property type="match status" value="1"/>
</dbReference>
<dbReference type="InterPro" id="IPR006578">
    <property type="entry name" value="MADF-dom"/>
</dbReference>
<dbReference type="PANTHER" id="PTHR21505">
    <property type="entry name" value="MADF DOMAIN-CONTAINING PROTEIN-RELATED"/>
    <property type="match status" value="1"/>
</dbReference>